<sequence length="154" mass="17649">MFSRPLLRLEPFNDGVLYLFSGLLAPLVLGTSFELPYCRLYAYPASFLRFGTHHAFPVVYKILQSTESFRVVAFRTQHDEFLSMRWAYETFEFRKRAYAAVRVLPDILKALGAIILLSPLLPLRRLVQASYTVEPLRISGFRKLSAATQGRRSG</sequence>
<dbReference type="EMBL" id="JAWWNJ010000070">
    <property type="protein sequence ID" value="KAK7007700.1"/>
    <property type="molecule type" value="Genomic_DNA"/>
</dbReference>
<gene>
    <name evidence="1" type="ORF">R3P38DRAFT_1662432</name>
</gene>
<dbReference type="AlphaFoldDB" id="A0AAW0AF56"/>
<protein>
    <submittedName>
        <fullName evidence="1">Uncharacterized protein</fullName>
    </submittedName>
</protein>
<dbReference type="Proteomes" id="UP001362999">
    <property type="component" value="Unassembled WGS sequence"/>
</dbReference>
<comment type="caution">
    <text evidence="1">The sequence shown here is derived from an EMBL/GenBank/DDBJ whole genome shotgun (WGS) entry which is preliminary data.</text>
</comment>
<name>A0AAW0AF56_9AGAR</name>
<proteinExistence type="predicted"/>
<accession>A0AAW0AF56</accession>
<keyword evidence="2" id="KW-1185">Reference proteome</keyword>
<organism evidence="1 2">
    <name type="scientific">Favolaschia claudopus</name>
    <dbReference type="NCBI Taxonomy" id="2862362"/>
    <lineage>
        <taxon>Eukaryota</taxon>
        <taxon>Fungi</taxon>
        <taxon>Dikarya</taxon>
        <taxon>Basidiomycota</taxon>
        <taxon>Agaricomycotina</taxon>
        <taxon>Agaricomycetes</taxon>
        <taxon>Agaricomycetidae</taxon>
        <taxon>Agaricales</taxon>
        <taxon>Marasmiineae</taxon>
        <taxon>Mycenaceae</taxon>
        <taxon>Favolaschia</taxon>
    </lineage>
</organism>
<evidence type="ECO:0000313" key="1">
    <source>
        <dbReference type="EMBL" id="KAK7007700.1"/>
    </source>
</evidence>
<reference evidence="1 2" key="1">
    <citation type="journal article" date="2024" name="J Genomics">
        <title>Draft genome sequencing and assembly of Favolaschia claudopus CIRM-BRFM 2984 isolated from oak limbs.</title>
        <authorList>
            <person name="Navarro D."/>
            <person name="Drula E."/>
            <person name="Chaduli D."/>
            <person name="Cazenave R."/>
            <person name="Ahrendt S."/>
            <person name="Wang J."/>
            <person name="Lipzen A."/>
            <person name="Daum C."/>
            <person name="Barry K."/>
            <person name="Grigoriev I.V."/>
            <person name="Favel A."/>
            <person name="Rosso M.N."/>
            <person name="Martin F."/>
        </authorList>
    </citation>
    <scope>NUCLEOTIDE SEQUENCE [LARGE SCALE GENOMIC DNA]</scope>
    <source>
        <strain evidence="1 2">CIRM-BRFM 2984</strain>
    </source>
</reference>
<evidence type="ECO:0000313" key="2">
    <source>
        <dbReference type="Proteomes" id="UP001362999"/>
    </source>
</evidence>